<dbReference type="GO" id="GO:0004521">
    <property type="term" value="F:RNA endonuclease activity"/>
    <property type="evidence" value="ECO:0007669"/>
    <property type="project" value="InterPro"/>
</dbReference>
<gene>
    <name evidence="1" type="ORF">D8K17_14155</name>
</gene>
<dbReference type="InterPro" id="IPR013610">
    <property type="entry name" value="ArdC_N"/>
</dbReference>
<dbReference type="InterPro" id="IPR041459">
    <property type="entry name" value="MPTase-PolyVal"/>
</dbReference>
<name>A0A8B3F053_LACLL</name>
<dbReference type="InterPro" id="IPR025911">
    <property type="entry name" value="ToxN/AbiQ_toxin"/>
</dbReference>
<sequence>MDLYQAKDDYLTALKKYDSRVLVNSHGKTLRPYYFLKTEIEGQQYAIPFSSPKANVRFNPFTQIYINGKDQKQGRLFLLNMIPFESQAFHKIEFKKIANDIGFKYATLLDEQKDALLKQQNIIQRKALNIYKARYNKNHYKYEMLQKNACDFKGLAQISKQYIQENNKKNGNHLFSKTKNESRENMVINIEKAKDKNIETTKQGADSSIQELLEKKDTKGLSNLIKENISDYKNSEMFKSYLKFVASCPHYSSRNLRFLQKQKPDVGFVGSFGAWKNQGYHVKKSEHGLKIFMPCTRDKKDVDGNKILDKNGKPKQEIYAFKLGTVFETHQLVEYENLPKPVAYVPDNPDDNRKLFFSITKASDVPIKVLETAEMCSGANGFYSPATKEICLSPDLKGYQRIKTLLHEITHSKLHKESQEVFGSEKYALQELEAESTAFVVANHLNIDTKDYSIGYLNSWGFDKISDEQLENVMKNVQATAKELIEKIDIELEKYVAPVPKKSMTMKERIDKAKTKCSEKKPQETELKNDKLSNHKIKGEKEL</sequence>
<protein>
    <submittedName>
        <fullName evidence="1">ImmA/IrrE family metallo-endopeptidase</fullName>
    </submittedName>
</protein>
<dbReference type="RefSeq" id="WP_120784998.1">
    <property type="nucleotide sequence ID" value="NZ_CP061326.1"/>
</dbReference>
<dbReference type="Pfam" id="PF13958">
    <property type="entry name" value="ToxN_toxin"/>
    <property type="match status" value="1"/>
</dbReference>
<dbReference type="GO" id="GO:0003697">
    <property type="term" value="F:single-stranded DNA binding"/>
    <property type="evidence" value="ECO:0007669"/>
    <property type="project" value="InterPro"/>
</dbReference>
<proteinExistence type="predicted"/>
<dbReference type="AlphaFoldDB" id="A0A8B3F053"/>
<organism evidence="1">
    <name type="scientific">Lactococcus lactis subsp. lactis bv. diacetylactis</name>
    <dbReference type="NCBI Taxonomy" id="44688"/>
    <lineage>
        <taxon>Bacteria</taxon>
        <taxon>Bacillati</taxon>
        <taxon>Bacillota</taxon>
        <taxon>Bacilli</taxon>
        <taxon>Lactobacillales</taxon>
        <taxon>Streptococcaceae</taxon>
        <taxon>Lactococcus</taxon>
    </lineage>
</organism>
<comment type="caution">
    <text evidence="1">The sequence shown here is derived from an EMBL/GenBank/DDBJ whole genome shotgun (WGS) entry which is preliminary data.</text>
</comment>
<evidence type="ECO:0000313" key="1">
    <source>
        <dbReference type="EMBL" id="RKO34496.1"/>
    </source>
</evidence>
<accession>A0A8B3F053</accession>
<dbReference type="InterPro" id="IPR053735">
    <property type="entry name" value="Type_III_TA_endoRNase"/>
</dbReference>
<dbReference type="Pfam" id="PF18818">
    <property type="entry name" value="MPTase-PolyVal"/>
    <property type="match status" value="1"/>
</dbReference>
<dbReference type="Gene3D" id="3.10.129.130">
    <property type="match status" value="1"/>
</dbReference>
<dbReference type="GO" id="GO:0003723">
    <property type="term" value="F:RNA binding"/>
    <property type="evidence" value="ECO:0007669"/>
    <property type="project" value="InterPro"/>
</dbReference>
<dbReference type="EMBL" id="RBVM01000004">
    <property type="protein sequence ID" value="RKO34496.1"/>
    <property type="molecule type" value="Genomic_DNA"/>
</dbReference>
<dbReference type="Pfam" id="PF08401">
    <property type="entry name" value="ArdcN"/>
    <property type="match status" value="1"/>
</dbReference>
<reference evidence="1" key="1">
    <citation type="submission" date="2018-10" db="EMBL/GenBank/DDBJ databases">
        <title>Chromosomal inversion in Lactococcus lactis subsp. lactis bv. diacetylactis S50.</title>
        <authorList>
            <person name="Kojic M."/>
            <person name="Jovcic B."/>
        </authorList>
    </citation>
    <scope>NUCLEOTIDE SEQUENCE</scope>
    <source>
        <strain evidence="1">S50</strain>
    </source>
</reference>